<protein>
    <submittedName>
        <fullName evidence="1">Uncharacterized protein</fullName>
    </submittedName>
</protein>
<gene>
    <name evidence="1" type="ORF">QAD02_014111</name>
</gene>
<dbReference type="Proteomes" id="UP001239111">
    <property type="component" value="Chromosome 2"/>
</dbReference>
<proteinExistence type="predicted"/>
<organism evidence="1 2">
    <name type="scientific">Eretmocerus hayati</name>
    <dbReference type="NCBI Taxonomy" id="131215"/>
    <lineage>
        <taxon>Eukaryota</taxon>
        <taxon>Metazoa</taxon>
        <taxon>Ecdysozoa</taxon>
        <taxon>Arthropoda</taxon>
        <taxon>Hexapoda</taxon>
        <taxon>Insecta</taxon>
        <taxon>Pterygota</taxon>
        <taxon>Neoptera</taxon>
        <taxon>Endopterygota</taxon>
        <taxon>Hymenoptera</taxon>
        <taxon>Apocrita</taxon>
        <taxon>Proctotrupomorpha</taxon>
        <taxon>Chalcidoidea</taxon>
        <taxon>Aphelinidae</taxon>
        <taxon>Aphelininae</taxon>
        <taxon>Eretmocerus</taxon>
    </lineage>
</organism>
<dbReference type="EMBL" id="CM056742">
    <property type="protein sequence ID" value="KAJ8678324.1"/>
    <property type="molecule type" value="Genomic_DNA"/>
</dbReference>
<accession>A0ACC2P3Z9</accession>
<reference evidence="1" key="1">
    <citation type="submission" date="2023-04" db="EMBL/GenBank/DDBJ databases">
        <title>A chromosome-level genome assembly of the parasitoid wasp Eretmocerus hayati.</title>
        <authorList>
            <person name="Zhong Y."/>
            <person name="Liu S."/>
            <person name="Liu Y."/>
        </authorList>
    </citation>
    <scope>NUCLEOTIDE SEQUENCE</scope>
    <source>
        <strain evidence="1">ZJU_SS_LIU_2023</strain>
    </source>
</reference>
<evidence type="ECO:0000313" key="1">
    <source>
        <dbReference type="EMBL" id="KAJ8678324.1"/>
    </source>
</evidence>
<name>A0ACC2P3Z9_9HYME</name>
<sequence>MNSLVNYVSDGENSTNSESCQIPATSSTYDDTDKRLGDAVYDAVPMDMSEESNDHSSEDSNGVSISVGQQPYDSHQEHAIKHGLSLRRLDTQGTASSHKDHKYGLGDRLIANIGKSYNHDSDKKEDHRKRLNECKDKGLVSDKDAKTQSRDANEKSRDLSRRKDRCDRSNRSDEKIAKTFQRDVDRDRDNKEERDNRRDRVRYNDRDREKDRDGDRNREHRHKDRSKDGIKERSQGTERNRDLGRDRRYTKDEKMRGWYRDCGRSKDREEARTRSRSKDRKLFISRGDRNKNKLAQLEKLGIELKPIEDSSLGEKNFYSPLATADQGKYAEQIQKRKLLWSNKKEESKCAPSTSTANTWVGTTFTHDDDGKVTAKFKRLMGIKGDLPAIPAPATKPDILKKQEEMFTNMEQQYEVARATTHTQRGVGLGYASGNFPFQR</sequence>
<evidence type="ECO:0000313" key="2">
    <source>
        <dbReference type="Proteomes" id="UP001239111"/>
    </source>
</evidence>
<comment type="caution">
    <text evidence="1">The sequence shown here is derived from an EMBL/GenBank/DDBJ whole genome shotgun (WGS) entry which is preliminary data.</text>
</comment>
<keyword evidence="2" id="KW-1185">Reference proteome</keyword>